<organism evidence="14">
    <name type="scientific">hydrothermal vent metagenome</name>
    <dbReference type="NCBI Taxonomy" id="652676"/>
    <lineage>
        <taxon>unclassified sequences</taxon>
        <taxon>metagenomes</taxon>
        <taxon>ecological metagenomes</taxon>
    </lineage>
</organism>
<evidence type="ECO:0000313" key="14">
    <source>
        <dbReference type="EMBL" id="VAX12065.1"/>
    </source>
</evidence>
<dbReference type="InterPro" id="IPR020003">
    <property type="entry name" value="ATPase_a/bsu_AS"/>
</dbReference>
<dbReference type="CDD" id="cd18113">
    <property type="entry name" value="ATP-synt_F1_alpha_C"/>
    <property type="match status" value="1"/>
</dbReference>
<keyword evidence="7" id="KW-0406">Ion transport</keyword>
<dbReference type="GO" id="GO:0016787">
    <property type="term" value="F:hydrolase activity"/>
    <property type="evidence" value="ECO:0007669"/>
    <property type="project" value="UniProtKB-KW"/>
</dbReference>
<dbReference type="AlphaFoldDB" id="A0A3B1C048"/>
<dbReference type="GO" id="GO:0046933">
    <property type="term" value="F:proton-transporting ATP synthase activity, rotational mechanism"/>
    <property type="evidence" value="ECO:0007669"/>
    <property type="project" value="InterPro"/>
</dbReference>
<accession>A0A3B1C048</accession>
<evidence type="ECO:0000256" key="2">
    <source>
        <dbReference type="ARBA" id="ARBA00008936"/>
    </source>
</evidence>
<dbReference type="InterPro" id="IPR005294">
    <property type="entry name" value="ATP_synth_F1_asu"/>
</dbReference>
<dbReference type="PANTHER" id="PTHR48082:SF2">
    <property type="entry name" value="ATP SYNTHASE SUBUNIT ALPHA, MITOCHONDRIAL"/>
    <property type="match status" value="1"/>
</dbReference>
<evidence type="ECO:0000256" key="9">
    <source>
        <dbReference type="ARBA" id="ARBA00023196"/>
    </source>
</evidence>
<feature type="domain" description="ATPase F1/V1/A1 complex alpha/beta subunit nucleotide-binding" evidence="11">
    <location>
        <begin position="149"/>
        <end position="375"/>
    </location>
</feature>
<dbReference type="GO" id="GO:0045259">
    <property type="term" value="C:proton-transporting ATP synthase complex"/>
    <property type="evidence" value="ECO:0007669"/>
    <property type="project" value="UniProtKB-KW"/>
</dbReference>
<dbReference type="HAMAP" id="MF_01346">
    <property type="entry name" value="ATP_synth_alpha_bact"/>
    <property type="match status" value="1"/>
</dbReference>
<gene>
    <name evidence="14" type="ORF">MNBD_GAMMA24-288</name>
</gene>
<sequence length="513" mass="55202">MQLNSAEISELIKKQVESFEAVTEARNEGTVVSLSDGIVRIHGLQDVMMGEMIEFPGNTYGMALNLERDSVGAVVLGSYQHITEGDKVKCTGRILEVPVGNALQGRVVDALGIPIDGKGPVETDLSSPIEKIAPGVIARQSVNQPVQIGLKAIDAMVPIGRGQRELIIGDRQTGKTAVAIDAIINQKGTGIKCIYVAIGQKASSIAGVVRKLEEHGALEHTIIVAATASDSAALQFIAPYAGCAMGEYYRDRGEDALIIYDDLTKQAWAYRQVSLLLRRPPGREAYPGDVFYLHSRLLERASRINSVEVEKLTGGKVKGKTGSLTALPIIETQAGDVSAFVPTNVISITDGQIFLETDLFNAGIRPAINAGLSVSRVGGAAQTKIIKKLGGGVRLDLAQYRELAAFAQFASDLDESTRKQIERGQRVTELMKQAQYSTMTVAEQAFSLLAASTGALDDIDVKKIVDFEAALQAYMKSNESALLEKINENGDFNEEIESAMKAAIEKFKSTSTW</sequence>
<comment type="subcellular location">
    <subcellularLocation>
        <location evidence="1">Membrane</location>
        <topology evidence="1">Peripheral membrane protein</topology>
    </subcellularLocation>
</comment>
<dbReference type="FunFam" id="1.20.150.20:FF:000001">
    <property type="entry name" value="ATP synthase subunit alpha"/>
    <property type="match status" value="1"/>
</dbReference>
<dbReference type="Pfam" id="PF00006">
    <property type="entry name" value="ATP-synt_ab"/>
    <property type="match status" value="1"/>
</dbReference>
<dbReference type="InterPro" id="IPR023366">
    <property type="entry name" value="ATP_synth_asu-like_sf"/>
</dbReference>
<dbReference type="NCBIfam" id="NF009884">
    <property type="entry name" value="PRK13343.1"/>
    <property type="match status" value="1"/>
</dbReference>
<evidence type="ECO:0000256" key="5">
    <source>
        <dbReference type="ARBA" id="ARBA00022840"/>
    </source>
</evidence>
<evidence type="ECO:0000259" key="11">
    <source>
        <dbReference type="Pfam" id="PF00006"/>
    </source>
</evidence>
<dbReference type="InterPro" id="IPR036121">
    <property type="entry name" value="ATPase_F1/V1/A1_a/bsu_N_sf"/>
</dbReference>
<evidence type="ECO:0000256" key="8">
    <source>
        <dbReference type="ARBA" id="ARBA00023136"/>
    </source>
</evidence>
<dbReference type="InterPro" id="IPR000793">
    <property type="entry name" value="ATP_synth_asu_C"/>
</dbReference>
<keyword evidence="14" id="KW-0378">Hydrolase</keyword>
<evidence type="ECO:0000256" key="7">
    <source>
        <dbReference type="ARBA" id="ARBA00023065"/>
    </source>
</evidence>
<comment type="similarity">
    <text evidence="2">Belongs to the ATPase alpha/beta chains family.</text>
</comment>
<protein>
    <submittedName>
        <fullName evidence="14">ATP synthase alpha chain</fullName>
        <ecNumber evidence="14">3.6.3.14</ecNumber>
    </submittedName>
</protein>
<dbReference type="InterPro" id="IPR033732">
    <property type="entry name" value="ATP_synth_F1_a_nt-bd_dom"/>
</dbReference>
<dbReference type="SUPFAM" id="SSF50615">
    <property type="entry name" value="N-terminal domain of alpha and beta subunits of F1 ATP synthase"/>
    <property type="match status" value="1"/>
</dbReference>
<dbReference type="CDD" id="cd01132">
    <property type="entry name" value="F1-ATPase_alpha_CD"/>
    <property type="match status" value="1"/>
</dbReference>
<dbReference type="InterPro" id="IPR027417">
    <property type="entry name" value="P-loop_NTPase"/>
</dbReference>
<dbReference type="EC" id="3.6.3.14" evidence="14"/>
<dbReference type="PANTHER" id="PTHR48082">
    <property type="entry name" value="ATP SYNTHASE SUBUNIT ALPHA, MITOCHONDRIAL"/>
    <property type="match status" value="1"/>
</dbReference>
<feature type="domain" description="ATPase F1/V1/A1 complex alpha/beta subunit N-terminal" evidence="13">
    <location>
        <begin position="28"/>
        <end position="92"/>
    </location>
</feature>
<dbReference type="FunFam" id="3.40.50.300:FF:000002">
    <property type="entry name" value="ATP synthase subunit alpha"/>
    <property type="match status" value="1"/>
</dbReference>
<dbReference type="Gene3D" id="2.40.30.20">
    <property type="match status" value="1"/>
</dbReference>
<keyword evidence="5" id="KW-0067">ATP-binding</keyword>
<evidence type="ECO:0000256" key="10">
    <source>
        <dbReference type="ARBA" id="ARBA00023310"/>
    </source>
</evidence>
<keyword evidence="8" id="KW-0472">Membrane</keyword>
<keyword evidence="4" id="KW-0547">Nucleotide-binding</keyword>
<evidence type="ECO:0000256" key="6">
    <source>
        <dbReference type="ARBA" id="ARBA00022967"/>
    </source>
</evidence>
<dbReference type="Gene3D" id="3.40.50.300">
    <property type="entry name" value="P-loop containing nucleotide triphosphate hydrolases"/>
    <property type="match status" value="1"/>
</dbReference>
<evidence type="ECO:0000256" key="4">
    <source>
        <dbReference type="ARBA" id="ARBA00022741"/>
    </source>
</evidence>
<dbReference type="FunFam" id="2.40.30.20:FF:000001">
    <property type="entry name" value="ATP synthase subunit alpha"/>
    <property type="match status" value="1"/>
</dbReference>
<dbReference type="PROSITE" id="PS00152">
    <property type="entry name" value="ATPASE_ALPHA_BETA"/>
    <property type="match status" value="1"/>
</dbReference>
<dbReference type="Pfam" id="PF02874">
    <property type="entry name" value="ATP-synt_ab_N"/>
    <property type="match status" value="1"/>
</dbReference>
<dbReference type="EMBL" id="UOFZ01000010">
    <property type="protein sequence ID" value="VAX12065.1"/>
    <property type="molecule type" value="Genomic_DNA"/>
</dbReference>
<name>A0A3B1C048_9ZZZZ</name>
<evidence type="ECO:0000256" key="3">
    <source>
        <dbReference type="ARBA" id="ARBA00022448"/>
    </source>
</evidence>
<keyword evidence="9" id="KW-0139">CF(1)</keyword>
<dbReference type="CDD" id="cd18116">
    <property type="entry name" value="ATP-synt_F1_alpha_N"/>
    <property type="match status" value="1"/>
</dbReference>
<dbReference type="InterPro" id="IPR000194">
    <property type="entry name" value="ATPase_F1/V1/A1_a/bsu_nucl-bd"/>
</dbReference>
<keyword evidence="10" id="KW-0066">ATP synthesis</keyword>
<dbReference type="GO" id="GO:0043531">
    <property type="term" value="F:ADP binding"/>
    <property type="evidence" value="ECO:0007669"/>
    <property type="project" value="TreeGrafter"/>
</dbReference>
<keyword evidence="3" id="KW-0813">Transport</keyword>
<feature type="domain" description="ATP synthase alpha subunit C-terminal" evidence="12">
    <location>
        <begin position="382"/>
        <end position="507"/>
    </location>
</feature>
<evidence type="ECO:0000259" key="12">
    <source>
        <dbReference type="Pfam" id="PF00306"/>
    </source>
</evidence>
<dbReference type="PIRSF" id="PIRSF039088">
    <property type="entry name" value="F_ATPase_subunit_alpha"/>
    <property type="match status" value="1"/>
</dbReference>
<keyword evidence="6" id="KW-1278">Translocase</keyword>
<reference evidence="14" key="1">
    <citation type="submission" date="2018-06" db="EMBL/GenBank/DDBJ databases">
        <authorList>
            <person name="Zhirakovskaya E."/>
        </authorList>
    </citation>
    <scope>NUCLEOTIDE SEQUENCE</scope>
</reference>
<evidence type="ECO:0000259" key="13">
    <source>
        <dbReference type="Pfam" id="PF02874"/>
    </source>
</evidence>
<dbReference type="SUPFAM" id="SSF52540">
    <property type="entry name" value="P-loop containing nucleoside triphosphate hydrolases"/>
    <property type="match status" value="1"/>
</dbReference>
<dbReference type="NCBIfam" id="TIGR00962">
    <property type="entry name" value="atpA"/>
    <property type="match status" value="1"/>
</dbReference>
<dbReference type="InterPro" id="IPR038376">
    <property type="entry name" value="ATP_synth_asu_C_sf"/>
</dbReference>
<dbReference type="InterPro" id="IPR004100">
    <property type="entry name" value="ATPase_F1/V1/A1_a/bsu_N"/>
</dbReference>
<dbReference type="Gene3D" id="1.20.150.20">
    <property type="entry name" value="ATP synthase alpha/beta chain, C-terminal domain"/>
    <property type="match status" value="1"/>
</dbReference>
<dbReference type="GO" id="GO:0005524">
    <property type="term" value="F:ATP binding"/>
    <property type="evidence" value="ECO:0007669"/>
    <property type="project" value="UniProtKB-KW"/>
</dbReference>
<dbReference type="Pfam" id="PF00306">
    <property type="entry name" value="ATP-synt_ab_C"/>
    <property type="match status" value="1"/>
</dbReference>
<dbReference type="SUPFAM" id="SSF47917">
    <property type="entry name" value="C-terminal domain of alpha and beta subunits of F1 ATP synthase"/>
    <property type="match status" value="1"/>
</dbReference>
<proteinExistence type="inferred from homology"/>
<evidence type="ECO:0000256" key="1">
    <source>
        <dbReference type="ARBA" id="ARBA00004170"/>
    </source>
</evidence>